<evidence type="ECO:0000256" key="7">
    <source>
        <dbReference type="SAM" id="MobiDB-lite"/>
    </source>
</evidence>
<evidence type="ECO:0000256" key="8">
    <source>
        <dbReference type="SAM" id="Phobius"/>
    </source>
</evidence>
<protein>
    <submittedName>
        <fullName evidence="12">ABC transporter ATP-binding protein/permease</fullName>
    </submittedName>
</protein>
<evidence type="ECO:0000259" key="11">
    <source>
        <dbReference type="PROSITE" id="PS50929"/>
    </source>
</evidence>
<evidence type="ECO:0000256" key="3">
    <source>
        <dbReference type="ARBA" id="ARBA00022741"/>
    </source>
</evidence>
<feature type="domain" description="ABC transmembrane type-1" evidence="11">
    <location>
        <begin position="5"/>
        <end position="286"/>
    </location>
</feature>
<evidence type="ECO:0000256" key="5">
    <source>
        <dbReference type="ARBA" id="ARBA00022989"/>
    </source>
</evidence>
<dbReference type="PROSITE" id="PS50929">
    <property type="entry name" value="ABC_TM1F"/>
    <property type="match status" value="1"/>
</dbReference>
<evidence type="ECO:0000313" key="12">
    <source>
        <dbReference type="EMBL" id="MFC7581915.1"/>
    </source>
</evidence>
<dbReference type="Pfam" id="PF00005">
    <property type="entry name" value="ABC_tran"/>
    <property type="match status" value="1"/>
</dbReference>
<dbReference type="Proteomes" id="UP001596527">
    <property type="component" value="Unassembled WGS sequence"/>
</dbReference>
<dbReference type="SUPFAM" id="SSF90123">
    <property type="entry name" value="ABC transporter transmembrane region"/>
    <property type="match status" value="1"/>
</dbReference>
<dbReference type="InterPro" id="IPR003593">
    <property type="entry name" value="AAA+_ATPase"/>
</dbReference>
<organism evidence="12 13">
    <name type="scientific">Schaalia naturae</name>
    <dbReference type="NCBI Taxonomy" id="635203"/>
    <lineage>
        <taxon>Bacteria</taxon>
        <taxon>Bacillati</taxon>
        <taxon>Actinomycetota</taxon>
        <taxon>Actinomycetes</taxon>
        <taxon>Actinomycetales</taxon>
        <taxon>Actinomycetaceae</taxon>
        <taxon>Schaalia</taxon>
    </lineage>
</organism>
<dbReference type="Gene3D" id="1.20.1560.10">
    <property type="entry name" value="ABC transporter type 1, transmembrane domain"/>
    <property type="match status" value="1"/>
</dbReference>
<feature type="transmembrane region" description="Helical" evidence="8">
    <location>
        <begin position="225"/>
        <end position="248"/>
    </location>
</feature>
<keyword evidence="13" id="KW-1185">Reference proteome</keyword>
<evidence type="ECO:0000256" key="1">
    <source>
        <dbReference type="ARBA" id="ARBA00004651"/>
    </source>
</evidence>
<keyword evidence="3" id="KW-0547">Nucleotide-binding</keyword>
<comment type="caution">
    <text evidence="12">The sequence shown here is derived from an EMBL/GenBank/DDBJ whole genome shotgun (WGS) entry which is preliminary data.</text>
</comment>
<feature type="transmembrane region" description="Helical" evidence="8">
    <location>
        <begin position="34"/>
        <end position="56"/>
    </location>
</feature>
<dbReference type="SMART" id="SM00382">
    <property type="entry name" value="AAA"/>
    <property type="match status" value="1"/>
</dbReference>
<feature type="transmembrane region" description="Helical" evidence="8">
    <location>
        <begin position="116"/>
        <end position="138"/>
    </location>
</feature>
<evidence type="ECO:0000256" key="4">
    <source>
        <dbReference type="ARBA" id="ARBA00022840"/>
    </source>
</evidence>
<dbReference type="InterPro" id="IPR027417">
    <property type="entry name" value="P-loop_NTPase"/>
</dbReference>
<evidence type="ECO:0000259" key="10">
    <source>
        <dbReference type="PROSITE" id="PS50893"/>
    </source>
</evidence>
<dbReference type="EMBL" id="JBHTEF010000001">
    <property type="protein sequence ID" value="MFC7581915.1"/>
    <property type="molecule type" value="Genomic_DNA"/>
</dbReference>
<keyword evidence="6 8" id="KW-0472">Membrane</keyword>
<keyword evidence="5 8" id="KW-1133">Transmembrane helix</keyword>
<dbReference type="PROSITE" id="PS50893">
    <property type="entry name" value="ABC_TRANSPORTER_2"/>
    <property type="match status" value="1"/>
</dbReference>
<evidence type="ECO:0000256" key="6">
    <source>
        <dbReference type="ARBA" id="ARBA00023136"/>
    </source>
</evidence>
<keyword evidence="2 8" id="KW-0812">Transmembrane</keyword>
<dbReference type="InterPro" id="IPR003439">
    <property type="entry name" value="ABC_transporter-like_ATP-bd"/>
</dbReference>
<evidence type="ECO:0000256" key="2">
    <source>
        <dbReference type="ARBA" id="ARBA00022692"/>
    </source>
</evidence>
<dbReference type="SUPFAM" id="SSF52540">
    <property type="entry name" value="P-loop containing nucleoside triphosphate hydrolases"/>
    <property type="match status" value="1"/>
</dbReference>
<dbReference type="Pfam" id="PF00664">
    <property type="entry name" value="ABC_membrane"/>
    <property type="match status" value="1"/>
</dbReference>
<dbReference type="InterPro" id="IPR036640">
    <property type="entry name" value="ABC1_TM_sf"/>
</dbReference>
<dbReference type="GO" id="GO:0005524">
    <property type="term" value="F:ATP binding"/>
    <property type="evidence" value="ECO:0007669"/>
    <property type="project" value="UniProtKB-KW"/>
</dbReference>
<evidence type="ECO:0000313" key="13">
    <source>
        <dbReference type="Proteomes" id="UP001596527"/>
    </source>
</evidence>
<dbReference type="InterPro" id="IPR039421">
    <property type="entry name" value="Type_1_exporter"/>
</dbReference>
<evidence type="ECO:0000256" key="9">
    <source>
        <dbReference type="SAM" id="SignalP"/>
    </source>
</evidence>
<feature type="signal peptide" evidence="9">
    <location>
        <begin position="1"/>
        <end position="18"/>
    </location>
</feature>
<comment type="subcellular location">
    <subcellularLocation>
        <location evidence="1">Cell membrane</location>
        <topology evidence="1">Multi-pass membrane protein</topology>
    </subcellularLocation>
</comment>
<reference evidence="13" key="1">
    <citation type="journal article" date="2019" name="Int. J. Syst. Evol. Microbiol.">
        <title>The Global Catalogue of Microorganisms (GCM) 10K type strain sequencing project: providing services to taxonomists for standard genome sequencing and annotation.</title>
        <authorList>
            <consortium name="The Broad Institute Genomics Platform"/>
            <consortium name="The Broad Institute Genome Sequencing Center for Infectious Disease"/>
            <person name="Wu L."/>
            <person name="Ma J."/>
        </authorList>
    </citation>
    <scope>NUCLEOTIDE SEQUENCE [LARGE SCALE GENOMIC DNA]</scope>
    <source>
        <strain evidence="13">CCUG 56698</strain>
    </source>
</reference>
<gene>
    <name evidence="12" type="ORF">ACFQWG_11985</name>
</gene>
<feature type="transmembrane region" description="Helical" evidence="8">
    <location>
        <begin position="144"/>
        <end position="164"/>
    </location>
</feature>
<feature type="domain" description="ABC transporter" evidence="10">
    <location>
        <begin position="336"/>
        <end position="562"/>
    </location>
</feature>
<dbReference type="PANTHER" id="PTHR24221:SF590">
    <property type="entry name" value="COMPONENT LINKED WITH THE ASSEMBLY OF CYTOCHROME' TRANSPORT TRANSMEMBRANE ATP-BINDING PROTEIN ABC TRANSPORTER CYDD-RELATED"/>
    <property type="match status" value="1"/>
</dbReference>
<feature type="chain" id="PRO_5046872463" evidence="9">
    <location>
        <begin position="19"/>
        <end position="562"/>
    </location>
</feature>
<dbReference type="RefSeq" id="WP_380975622.1">
    <property type="nucleotide sequence ID" value="NZ_JBHTEF010000001.1"/>
</dbReference>
<dbReference type="Gene3D" id="3.40.50.300">
    <property type="entry name" value="P-loop containing nucleotide triphosphate hydrolases"/>
    <property type="match status" value="1"/>
</dbReference>
<name>A0ABW2SPT8_9ACTO</name>
<sequence>MSKPVVVALSLGSSLALAATYLAIGRGVEDIASARGLGAGTVAAGLLAAAASALCAHASSRLTGRAQAETEPGLRRSVVSHVFALGPAERTHERTGRVVSSATDGVERSSAYSATFLAPMIASLLTPLLVVLLIAAAIDPLAGGLLAISVPLVPASIWAFQLAFRTVSSQYRGASRALAAQELDAIQGLSALSLLNAGGPMGRRLAQAAEDVRRHVMRYLAGNQLVLLVVDSVFSLGMITGAVGLAAWRLDAGAITVGQAVALVLLSSIMLDPLDRIGQFFYIGMGGIAATKEIRRFRAEAPAVVDAPGVEEPPDDEDAAGRTTGTAPSGGRGAGIRFEDVTFAYGDASPVLRDLDMDIAPGQNIVLTGPSGAGKTTLASLVQATRRPDAGRVLISGHDLTRVPLAWTRAQMGVVAQDTYLFTGTLRDNLLIAAPDADDGRLLEALRAARLGELLERLPDGLDTRVGERGLALSGGEAQRVAIARALLKDAPILLLDEPTAHVDLTSEGQILDALREAAHGRTTLTISHRQATIEDADRRLEMRGGRVEPVAGATETEGEQA</sequence>
<proteinExistence type="predicted"/>
<keyword evidence="9" id="KW-0732">Signal</keyword>
<dbReference type="PROSITE" id="PS00211">
    <property type="entry name" value="ABC_TRANSPORTER_1"/>
    <property type="match status" value="1"/>
</dbReference>
<dbReference type="InterPro" id="IPR017871">
    <property type="entry name" value="ABC_transporter-like_CS"/>
</dbReference>
<feature type="region of interest" description="Disordered" evidence="7">
    <location>
        <begin position="307"/>
        <end position="333"/>
    </location>
</feature>
<dbReference type="InterPro" id="IPR011527">
    <property type="entry name" value="ABC1_TM_dom"/>
</dbReference>
<keyword evidence="4 12" id="KW-0067">ATP-binding</keyword>
<dbReference type="PANTHER" id="PTHR24221">
    <property type="entry name" value="ATP-BINDING CASSETTE SUB-FAMILY B"/>
    <property type="match status" value="1"/>
</dbReference>
<accession>A0ABW2SPT8</accession>